<keyword evidence="1" id="KW-0238">DNA-binding</keyword>
<organism evidence="1">
    <name type="scientific">Siphoviridae sp. ct6rT12</name>
    <dbReference type="NCBI Taxonomy" id="2825346"/>
    <lineage>
        <taxon>Viruses</taxon>
        <taxon>Duplodnaviria</taxon>
        <taxon>Heunggongvirae</taxon>
        <taxon>Uroviricota</taxon>
        <taxon>Caudoviricetes</taxon>
    </lineage>
</organism>
<name>A0A8S5V9U2_9CAUD</name>
<accession>A0A8S5V9U2</accession>
<proteinExistence type="predicted"/>
<evidence type="ECO:0000313" key="1">
    <source>
        <dbReference type="EMBL" id="DAG03375.1"/>
    </source>
</evidence>
<dbReference type="GO" id="GO:0003677">
    <property type="term" value="F:DNA binding"/>
    <property type="evidence" value="ECO:0007669"/>
    <property type="project" value="UniProtKB-KW"/>
</dbReference>
<sequence>METYTIEDVAKIINRSYSTASRIILNIKKEYCKKNKIDVKNMGSGRISKVLFHKYYPNE</sequence>
<reference evidence="1" key="1">
    <citation type="journal article" date="2021" name="Proc. Natl. Acad. Sci. U.S.A.">
        <title>A Catalog of Tens of Thousands of Viruses from Human Metagenomes Reveals Hidden Associations with Chronic Diseases.</title>
        <authorList>
            <person name="Tisza M.J."/>
            <person name="Buck C.B."/>
        </authorList>
    </citation>
    <scope>NUCLEOTIDE SEQUENCE</scope>
    <source>
        <strain evidence="1">Ct6rT12</strain>
    </source>
</reference>
<protein>
    <submittedName>
        <fullName evidence="1">Lactose operon repressor-repressor, allosteric, tetramer, DNA-binding, Repressor</fullName>
    </submittedName>
</protein>
<dbReference type="EMBL" id="BK016227">
    <property type="protein sequence ID" value="DAG03375.1"/>
    <property type="molecule type" value="Genomic_DNA"/>
</dbReference>